<gene>
    <name evidence="1" type="ORF">HGRIS_000740</name>
</gene>
<keyword evidence="2" id="KW-1185">Reference proteome</keyword>
<dbReference type="Proteomes" id="UP001556367">
    <property type="component" value="Unassembled WGS sequence"/>
</dbReference>
<proteinExistence type="predicted"/>
<name>A0ABR3IPK8_9AGAR</name>
<dbReference type="EMBL" id="JASNQZ010000018">
    <property type="protein sequence ID" value="KAL0945227.1"/>
    <property type="molecule type" value="Genomic_DNA"/>
</dbReference>
<protein>
    <recommendedName>
        <fullName evidence="3">F-box domain-containing protein</fullName>
    </recommendedName>
</protein>
<evidence type="ECO:0008006" key="3">
    <source>
        <dbReference type="Google" id="ProtNLM"/>
    </source>
</evidence>
<organism evidence="1 2">
    <name type="scientific">Hohenbuehelia grisea</name>
    <dbReference type="NCBI Taxonomy" id="104357"/>
    <lineage>
        <taxon>Eukaryota</taxon>
        <taxon>Fungi</taxon>
        <taxon>Dikarya</taxon>
        <taxon>Basidiomycota</taxon>
        <taxon>Agaricomycotina</taxon>
        <taxon>Agaricomycetes</taxon>
        <taxon>Agaricomycetidae</taxon>
        <taxon>Agaricales</taxon>
        <taxon>Pleurotineae</taxon>
        <taxon>Pleurotaceae</taxon>
        <taxon>Hohenbuehelia</taxon>
    </lineage>
</organism>
<comment type="caution">
    <text evidence="1">The sequence shown here is derived from an EMBL/GenBank/DDBJ whole genome shotgun (WGS) entry which is preliminary data.</text>
</comment>
<evidence type="ECO:0000313" key="2">
    <source>
        <dbReference type="Proteomes" id="UP001556367"/>
    </source>
</evidence>
<accession>A0ABR3IPK8</accession>
<sequence>MIFKECHRGVCQNEVEGSPFWVWHEEDLRSPALFPYAVGSVCQRWAQVVTSSPSFWTRLVIFLDTTASDHIDQYIKLSRDLPFYITVLYRDPGKPLSDVEEKSRVYDVIKQILPYFTRCAGLRLEVRRSSSLPSVILDFPVNKLNAGCESDLDLELVCEVDDGVCLGVDWPTRRGVCLKSRELTKLALDGRNFLGMCLGSLAWNFCALSSFSLGPYRADNRGDQPFPTINLLHALSLMSRLKHLTIAGVDLGPLESYYEENVFLNFRMWGLESLTLIGLSCHSLGALFDGLALDWVHDLRIRECVDGVGYHHLPYSHLELPGADRLELDGNDSVINEYCHTSIGNLGIPHLVLKGSDAMCASVLKSVCSDADGDYLPELAKLEVVNCDIEDVAATQQALLAPNVHLILQYTEDIHDGKAALSAPSPAAAAAEHTIIHTLPMTA</sequence>
<reference evidence="2" key="1">
    <citation type="submission" date="2024-06" db="EMBL/GenBank/DDBJ databases">
        <title>Multi-omics analyses provide insights into the biosynthesis of the anticancer antibiotic pleurotin in Hohenbuehelia grisea.</title>
        <authorList>
            <person name="Weaver J.A."/>
            <person name="Alberti F."/>
        </authorList>
    </citation>
    <scope>NUCLEOTIDE SEQUENCE [LARGE SCALE GENOMIC DNA]</scope>
    <source>
        <strain evidence="2">T-177</strain>
    </source>
</reference>
<evidence type="ECO:0000313" key="1">
    <source>
        <dbReference type="EMBL" id="KAL0945227.1"/>
    </source>
</evidence>